<name>A0ACC6TME0_9CREN</name>
<reference evidence="1" key="1">
    <citation type="submission" date="2024-07" db="EMBL/GenBank/DDBJ databases">
        <title>Metagenome and Metagenome-Assembled Genomes of Archaea from a hot spring from the geothermal field of Los Azufres, Mexico.</title>
        <authorList>
            <person name="Marin-Paredes R."/>
            <person name="Martinez-Romero E."/>
            <person name="Servin-Garciduenas L.E."/>
        </authorList>
    </citation>
    <scope>NUCLEOTIDE SEQUENCE</scope>
    <source>
        <strain evidence="1">AZ1-454</strain>
    </source>
</reference>
<dbReference type="EMBL" id="JZWS03000002">
    <property type="protein sequence ID" value="MEW9490982.1"/>
    <property type="molecule type" value="Genomic_DNA"/>
</dbReference>
<protein>
    <submittedName>
        <fullName evidence="1">Uncharacterized protein</fullName>
    </submittedName>
</protein>
<evidence type="ECO:0000313" key="2">
    <source>
        <dbReference type="Proteomes" id="UP000053480"/>
    </source>
</evidence>
<proteinExistence type="predicted"/>
<gene>
    <name evidence="1" type="ORF">TQ35_0002095</name>
</gene>
<accession>A0ACC6TME0</accession>
<organism evidence="1 2">
    <name type="scientific">Candidatus Aramenus sulfurataquae</name>
    <dbReference type="NCBI Taxonomy" id="1326980"/>
    <lineage>
        <taxon>Archaea</taxon>
        <taxon>Thermoproteota</taxon>
        <taxon>Thermoprotei</taxon>
        <taxon>Sulfolobales</taxon>
        <taxon>Sulfolobaceae</taxon>
        <taxon>Candidatus Aramenus</taxon>
    </lineage>
</organism>
<sequence>MKERCGVIIGDSFYEVKNVSDREDEFEMDPQQLYSLLSKGELRAIVHTHSFSCMPSDKDLQGMRAWKVPWIIVSRECVKTFQASDLGVFEVDVNSLLFKKLHDLAVKLLK</sequence>
<dbReference type="Proteomes" id="UP000053480">
    <property type="component" value="Unassembled WGS sequence"/>
</dbReference>
<comment type="caution">
    <text evidence="1">The sequence shown here is derived from an EMBL/GenBank/DDBJ whole genome shotgun (WGS) entry which is preliminary data.</text>
</comment>
<evidence type="ECO:0000313" key="1">
    <source>
        <dbReference type="EMBL" id="MEW9490982.1"/>
    </source>
</evidence>